<dbReference type="GO" id="GO:0016491">
    <property type="term" value="F:oxidoreductase activity"/>
    <property type="evidence" value="ECO:0007669"/>
    <property type="project" value="UniProtKB-KW"/>
</dbReference>
<sequence>MARFTGKVVIVTCSNCGIDQATALLFGQEGAKVTIHGSEENDLKLTVRLMLHSGVSDEDILVVEGAIDNDNTLKNLIEKTVSKFGKIDILVNNSGGIPQQKNNHNDHDMDNFDYLFNINLKSITTLTRLAMPYLEESKGSVVNVSSFGGQKAFSDYAYYTNTKTALDNYCRNAAIKYVKKGIRVNNVNPGFITARSAADGDKRVNKFESNWIKNMFQWVEVVLLKRLLKSLLSLPVKMLLTLLALA</sequence>
<protein>
    <submittedName>
        <fullName evidence="3">Uncharacterized protein</fullName>
    </submittedName>
</protein>
<dbReference type="AlphaFoldDB" id="A0A915DC90"/>
<dbReference type="InterPro" id="IPR002347">
    <property type="entry name" value="SDR_fam"/>
</dbReference>
<dbReference type="InterPro" id="IPR036291">
    <property type="entry name" value="NAD(P)-bd_dom_sf"/>
</dbReference>
<dbReference type="PANTHER" id="PTHR44115">
    <property type="entry name" value="PROTEIN CBG09704"/>
    <property type="match status" value="1"/>
</dbReference>
<dbReference type="InterPro" id="IPR020904">
    <property type="entry name" value="Sc_DH/Rdtase_CS"/>
</dbReference>
<dbReference type="Proteomes" id="UP000887574">
    <property type="component" value="Unplaced"/>
</dbReference>
<evidence type="ECO:0000313" key="2">
    <source>
        <dbReference type="Proteomes" id="UP000887574"/>
    </source>
</evidence>
<keyword evidence="1" id="KW-0560">Oxidoreductase</keyword>
<dbReference type="PRINTS" id="PR00081">
    <property type="entry name" value="GDHRDH"/>
</dbReference>
<name>A0A915DC90_9BILA</name>
<evidence type="ECO:0000256" key="1">
    <source>
        <dbReference type="ARBA" id="ARBA00023002"/>
    </source>
</evidence>
<keyword evidence="2" id="KW-1185">Reference proteome</keyword>
<dbReference type="PROSITE" id="PS00061">
    <property type="entry name" value="ADH_SHORT"/>
    <property type="match status" value="1"/>
</dbReference>
<dbReference type="Pfam" id="PF13561">
    <property type="entry name" value="adh_short_C2"/>
    <property type="match status" value="1"/>
</dbReference>
<dbReference type="Gene3D" id="3.40.50.720">
    <property type="entry name" value="NAD(P)-binding Rossmann-like Domain"/>
    <property type="match status" value="1"/>
</dbReference>
<proteinExistence type="predicted"/>
<dbReference type="PANTHER" id="PTHR44115:SF4">
    <property type="entry name" value="OXIDOREDUCTASE"/>
    <property type="match status" value="1"/>
</dbReference>
<dbReference type="WBParaSite" id="jg18381">
    <property type="protein sequence ID" value="jg18381"/>
    <property type="gene ID" value="jg18381"/>
</dbReference>
<organism evidence="2 3">
    <name type="scientific">Ditylenchus dipsaci</name>
    <dbReference type="NCBI Taxonomy" id="166011"/>
    <lineage>
        <taxon>Eukaryota</taxon>
        <taxon>Metazoa</taxon>
        <taxon>Ecdysozoa</taxon>
        <taxon>Nematoda</taxon>
        <taxon>Chromadorea</taxon>
        <taxon>Rhabditida</taxon>
        <taxon>Tylenchina</taxon>
        <taxon>Tylenchomorpha</taxon>
        <taxon>Sphaerularioidea</taxon>
        <taxon>Anguinidae</taxon>
        <taxon>Anguininae</taxon>
        <taxon>Ditylenchus</taxon>
    </lineage>
</organism>
<accession>A0A915DC90</accession>
<evidence type="ECO:0000313" key="3">
    <source>
        <dbReference type="WBParaSite" id="jg18381"/>
    </source>
</evidence>
<dbReference type="SUPFAM" id="SSF51735">
    <property type="entry name" value="NAD(P)-binding Rossmann-fold domains"/>
    <property type="match status" value="1"/>
</dbReference>
<reference evidence="3" key="1">
    <citation type="submission" date="2022-11" db="UniProtKB">
        <authorList>
            <consortium name="WormBaseParasite"/>
        </authorList>
    </citation>
    <scope>IDENTIFICATION</scope>
</reference>
<dbReference type="PRINTS" id="PR00080">
    <property type="entry name" value="SDRFAMILY"/>
</dbReference>